<keyword evidence="1" id="KW-0812">Transmembrane</keyword>
<sequence length="92" mass="9580">MASASEDAASSTPDELRTPWFIFLVVAVVTCAGLASGAILVTWKLHREEAKMMAAIVRIGGGAGNEAGPIVHPGFTVSNKVHPLPDSEPNVI</sequence>
<dbReference type="Proteomes" id="UP001190700">
    <property type="component" value="Unassembled WGS sequence"/>
</dbReference>
<accession>A0AAE0G6V7</accession>
<evidence type="ECO:0000313" key="3">
    <source>
        <dbReference type="Proteomes" id="UP001190700"/>
    </source>
</evidence>
<keyword evidence="1" id="KW-0472">Membrane</keyword>
<evidence type="ECO:0000313" key="2">
    <source>
        <dbReference type="EMBL" id="KAK3272427.1"/>
    </source>
</evidence>
<keyword evidence="1" id="KW-1133">Transmembrane helix</keyword>
<reference evidence="2 3" key="1">
    <citation type="journal article" date="2015" name="Genome Biol. Evol.">
        <title>Comparative Genomics of a Bacterivorous Green Alga Reveals Evolutionary Causalities and Consequences of Phago-Mixotrophic Mode of Nutrition.</title>
        <authorList>
            <person name="Burns J.A."/>
            <person name="Paasch A."/>
            <person name="Narechania A."/>
            <person name="Kim E."/>
        </authorList>
    </citation>
    <scope>NUCLEOTIDE SEQUENCE [LARGE SCALE GENOMIC DNA]</scope>
    <source>
        <strain evidence="2 3">PLY_AMNH</strain>
    </source>
</reference>
<dbReference type="EMBL" id="LGRX02008972">
    <property type="protein sequence ID" value="KAK3272427.1"/>
    <property type="molecule type" value="Genomic_DNA"/>
</dbReference>
<name>A0AAE0G6V7_9CHLO</name>
<gene>
    <name evidence="2" type="ORF">CYMTET_19276</name>
</gene>
<protein>
    <submittedName>
        <fullName evidence="2">Uncharacterized protein</fullName>
    </submittedName>
</protein>
<proteinExistence type="predicted"/>
<organism evidence="2 3">
    <name type="scientific">Cymbomonas tetramitiformis</name>
    <dbReference type="NCBI Taxonomy" id="36881"/>
    <lineage>
        <taxon>Eukaryota</taxon>
        <taxon>Viridiplantae</taxon>
        <taxon>Chlorophyta</taxon>
        <taxon>Pyramimonadophyceae</taxon>
        <taxon>Pyramimonadales</taxon>
        <taxon>Pyramimonadaceae</taxon>
        <taxon>Cymbomonas</taxon>
    </lineage>
</organism>
<keyword evidence="3" id="KW-1185">Reference proteome</keyword>
<evidence type="ECO:0000256" key="1">
    <source>
        <dbReference type="SAM" id="Phobius"/>
    </source>
</evidence>
<dbReference type="AlphaFoldDB" id="A0AAE0G6V7"/>
<comment type="caution">
    <text evidence="2">The sequence shown here is derived from an EMBL/GenBank/DDBJ whole genome shotgun (WGS) entry which is preliminary data.</text>
</comment>
<feature type="transmembrane region" description="Helical" evidence="1">
    <location>
        <begin position="20"/>
        <end position="43"/>
    </location>
</feature>